<reference evidence="2 3" key="1">
    <citation type="submission" date="2015-11" db="EMBL/GenBank/DDBJ databases">
        <title>Genomic analysis of 38 Legionella species identifies large and diverse effector repertoires.</title>
        <authorList>
            <person name="Burstein D."/>
            <person name="Amaro F."/>
            <person name="Zusman T."/>
            <person name="Lifshitz Z."/>
            <person name="Cohen O."/>
            <person name="Gilbert J.A."/>
            <person name="Pupko T."/>
            <person name="Shuman H.A."/>
            <person name="Segal G."/>
        </authorList>
    </citation>
    <scope>NUCLEOTIDE SEQUENCE [LARGE SCALE GENOMIC DNA]</scope>
    <source>
        <strain evidence="2 3">Mt.St.Helens-4</strain>
    </source>
</reference>
<protein>
    <submittedName>
        <fullName evidence="2">Membrane protein</fullName>
    </submittedName>
</protein>
<dbReference type="GO" id="GO:0005886">
    <property type="term" value="C:plasma membrane"/>
    <property type="evidence" value="ECO:0007669"/>
    <property type="project" value="TreeGrafter"/>
</dbReference>
<dbReference type="RefSeq" id="WP_027271038.1">
    <property type="nucleotide sequence ID" value="NZ_CAAAJE010000012.1"/>
</dbReference>
<dbReference type="eggNOG" id="COG1434">
    <property type="taxonomic scope" value="Bacteria"/>
</dbReference>
<dbReference type="OrthoDB" id="9782395at2"/>
<feature type="domain" description="DUF218" evidence="1">
    <location>
        <begin position="39"/>
        <end position="184"/>
    </location>
</feature>
<dbReference type="EMBL" id="LNYV01000034">
    <property type="protein sequence ID" value="KTD55958.1"/>
    <property type="molecule type" value="Genomic_DNA"/>
</dbReference>
<dbReference type="CDD" id="cd06259">
    <property type="entry name" value="YdcF-like"/>
    <property type="match status" value="1"/>
</dbReference>
<accession>A0A0W0YHB9</accession>
<evidence type="ECO:0000259" key="1">
    <source>
        <dbReference type="Pfam" id="PF02698"/>
    </source>
</evidence>
<sequence length="197" mass="22408">MKTLMQACIFFLILSAGIYFSLALYIIKNAENDEKKYADVILVLGTKAYHDDQYNPCLVARVQHAVALYKTNYAPKLLFSGGNDDKDGTNEAQVMKEMALYLGVSEEDILLEPASTSTYENLLFSEKILTAKQFNSILLVTEPFHLPRAMLVAQKIGLHVSSSPAIESLCWQKNRYFSRHFLREPLAIIYYKIKNQL</sequence>
<dbReference type="InterPro" id="IPR051599">
    <property type="entry name" value="Cell_Envelope_Assoc"/>
</dbReference>
<evidence type="ECO:0000313" key="3">
    <source>
        <dbReference type="Proteomes" id="UP000054621"/>
    </source>
</evidence>
<dbReference type="InterPro" id="IPR014729">
    <property type="entry name" value="Rossmann-like_a/b/a_fold"/>
</dbReference>
<dbReference type="STRING" id="28087.Lsai_2088"/>
<organism evidence="2 3">
    <name type="scientific">Legionella sainthelensi</name>
    <dbReference type="NCBI Taxonomy" id="28087"/>
    <lineage>
        <taxon>Bacteria</taxon>
        <taxon>Pseudomonadati</taxon>
        <taxon>Pseudomonadota</taxon>
        <taxon>Gammaproteobacteria</taxon>
        <taxon>Legionellales</taxon>
        <taxon>Legionellaceae</taxon>
        <taxon>Legionella</taxon>
    </lineage>
</organism>
<dbReference type="InterPro" id="IPR003848">
    <property type="entry name" value="DUF218"/>
</dbReference>
<gene>
    <name evidence="2" type="ORF">Lsai_2088</name>
</gene>
<name>A0A0W0YHB9_9GAMM</name>
<dbReference type="Gene3D" id="3.40.50.620">
    <property type="entry name" value="HUPs"/>
    <property type="match status" value="1"/>
</dbReference>
<dbReference type="Proteomes" id="UP000054621">
    <property type="component" value="Unassembled WGS sequence"/>
</dbReference>
<comment type="caution">
    <text evidence="2">The sequence shown here is derived from an EMBL/GenBank/DDBJ whole genome shotgun (WGS) entry which is preliminary data.</text>
</comment>
<dbReference type="Pfam" id="PF02698">
    <property type="entry name" value="DUF218"/>
    <property type="match status" value="1"/>
</dbReference>
<evidence type="ECO:0000313" key="2">
    <source>
        <dbReference type="EMBL" id="KTD55958.1"/>
    </source>
</evidence>
<proteinExistence type="predicted"/>
<dbReference type="PANTHER" id="PTHR30336:SF20">
    <property type="entry name" value="DUF218 DOMAIN-CONTAINING PROTEIN"/>
    <property type="match status" value="1"/>
</dbReference>
<dbReference type="AlphaFoldDB" id="A0A0W0YHB9"/>
<dbReference type="PATRIC" id="fig|28087.4.peg.2252"/>
<dbReference type="PANTHER" id="PTHR30336">
    <property type="entry name" value="INNER MEMBRANE PROTEIN, PROBABLE PERMEASE"/>
    <property type="match status" value="1"/>
</dbReference>